<dbReference type="GO" id="GO:0005783">
    <property type="term" value="C:endoplasmic reticulum"/>
    <property type="evidence" value="ECO:0007669"/>
    <property type="project" value="UniProtKB-SubCell"/>
</dbReference>
<evidence type="ECO:0000256" key="4">
    <source>
        <dbReference type="ARBA" id="ARBA00018350"/>
    </source>
</evidence>
<evidence type="ECO:0000256" key="9">
    <source>
        <dbReference type="ARBA" id="ARBA00023135"/>
    </source>
</evidence>
<dbReference type="Pfam" id="PF08492">
    <property type="entry name" value="SRP72"/>
    <property type="match status" value="1"/>
</dbReference>
<proteinExistence type="inferred from homology"/>
<dbReference type="PANTHER" id="PTHR14094">
    <property type="entry name" value="SIGNAL RECOGNITION PARTICLE 72"/>
    <property type="match status" value="1"/>
</dbReference>
<comment type="similarity">
    <text evidence="3 11">Belongs to the SRP72 family.</text>
</comment>
<evidence type="ECO:0000256" key="11">
    <source>
        <dbReference type="PIRNR" id="PIRNR038922"/>
    </source>
</evidence>
<dbReference type="GO" id="GO:0008312">
    <property type="term" value="F:7S RNA binding"/>
    <property type="evidence" value="ECO:0007669"/>
    <property type="project" value="InterPro"/>
</dbReference>
<comment type="caution">
    <text evidence="14">The sequence shown here is derived from an EMBL/GenBank/DDBJ whole genome shotgun (WGS) entry which is preliminary data.</text>
</comment>
<evidence type="ECO:0000256" key="6">
    <source>
        <dbReference type="ARBA" id="ARBA00022737"/>
    </source>
</evidence>
<dbReference type="PANTHER" id="PTHR14094:SF9">
    <property type="entry name" value="SIGNAL RECOGNITION PARTICLE SUBUNIT SRP72"/>
    <property type="match status" value="1"/>
</dbReference>
<feature type="region of interest" description="Disordered" evidence="12">
    <location>
        <begin position="522"/>
        <end position="645"/>
    </location>
</feature>
<evidence type="ECO:0000256" key="10">
    <source>
        <dbReference type="ARBA" id="ARBA00023274"/>
    </source>
</evidence>
<feature type="domain" description="Signal recognition particle SRP72 subunit RNA-binding" evidence="13">
    <location>
        <begin position="524"/>
        <end position="578"/>
    </location>
</feature>
<gene>
    <name evidence="14" type="ORF">PAPOLLO_LOCUS11375</name>
</gene>
<dbReference type="InterPro" id="IPR013699">
    <property type="entry name" value="Signal_recog_part_SRP72_RNA-bd"/>
</dbReference>
<dbReference type="EMBL" id="CAJQZP010000824">
    <property type="protein sequence ID" value="CAG4986976.1"/>
    <property type="molecule type" value="Genomic_DNA"/>
</dbReference>
<dbReference type="InterPro" id="IPR019734">
    <property type="entry name" value="TPR_rpt"/>
</dbReference>
<keyword evidence="7" id="KW-0802">TPR repeat</keyword>
<dbReference type="Pfam" id="PF17004">
    <property type="entry name" value="SRP_TPR_like"/>
    <property type="match status" value="1"/>
</dbReference>
<evidence type="ECO:0000256" key="1">
    <source>
        <dbReference type="ARBA" id="ARBA00004240"/>
    </source>
</evidence>
<evidence type="ECO:0000256" key="7">
    <source>
        <dbReference type="ARBA" id="ARBA00022803"/>
    </source>
</evidence>
<feature type="compositionally biased region" description="Basic and acidic residues" evidence="12">
    <location>
        <begin position="560"/>
        <end position="575"/>
    </location>
</feature>
<evidence type="ECO:0000256" key="5">
    <source>
        <dbReference type="ARBA" id="ARBA00022490"/>
    </source>
</evidence>
<dbReference type="FunFam" id="1.25.40.10:FF:000062">
    <property type="entry name" value="Signal recognition particle subunit SRP72"/>
    <property type="match status" value="1"/>
</dbReference>
<keyword evidence="10 11" id="KW-0687">Ribonucleoprotein</keyword>
<organism evidence="14 15">
    <name type="scientific">Parnassius apollo</name>
    <name type="common">Apollo butterfly</name>
    <name type="synonym">Papilio apollo</name>
    <dbReference type="NCBI Taxonomy" id="110799"/>
    <lineage>
        <taxon>Eukaryota</taxon>
        <taxon>Metazoa</taxon>
        <taxon>Ecdysozoa</taxon>
        <taxon>Arthropoda</taxon>
        <taxon>Hexapoda</taxon>
        <taxon>Insecta</taxon>
        <taxon>Pterygota</taxon>
        <taxon>Neoptera</taxon>
        <taxon>Endopterygota</taxon>
        <taxon>Lepidoptera</taxon>
        <taxon>Glossata</taxon>
        <taxon>Ditrysia</taxon>
        <taxon>Papilionoidea</taxon>
        <taxon>Papilionidae</taxon>
        <taxon>Parnassiinae</taxon>
        <taxon>Parnassini</taxon>
        <taxon>Parnassius</taxon>
        <taxon>Parnassius</taxon>
    </lineage>
</organism>
<dbReference type="PIRSF" id="PIRSF038922">
    <property type="entry name" value="SRP72"/>
    <property type="match status" value="1"/>
</dbReference>
<dbReference type="GO" id="GO:0005786">
    <property type="term" value="C:signal recognition particle, endoplasmic reticulum targeting"/>
    <property type="evidence" value="ECO:0007669"/>
    <property type="project" value="UniProtKB-KW"/>
</dbReference>
<keyword evidence="9 11" id="KW-0733">Signal recognition particle</keyword>
<dbReference type="SMART" id="SM00028">
    <property type="entry name" value="TPR"/>
    <property type="match status" value="3"/>
</dbReference>
<dbReference type="Proteomes" id="UP000691718">
    <property type="component" value="Unassembled WGS sequence"/>
</dbReference>
<evidence type="ECO:0000313" key="14">
    <source>
        <dbReference type="EMBL" id="CAG4986976.1"/>
    </source>
</evidence>
<keyword evidence="8" id="KW-0256">Endoplasmic reticulum</keyword>
<comment type="function">
    <text evidence="11">Component of the signal recognition particle (SRP) complex, a ribonucleoprotein complex that mediates the cotranslational targeting of secretory and membrane proteins to the endoplasmic reticulum (ER).</text>
</comment>
<feature type="compositionally biased region" description="Polar residues" evidence="12">
    <location>
        <begin position="522"/>
        <end position="533"/>
    </location>
</feature>
<name>A0A8S3WZT0_PARAO</name>
<evidence type="ECO:0000259" key="13">
    <source>
        <dbReference type="Pfam" id="PF08492"/>
    </source>
</evidence>
<dbReference type="AlphaFoldDB" id="A0A8S3WZT0"/>
<keyword evidence="6" id="KW-0677">Repeat</keyword>
<evidence type="ECO:0000256" key="12">
    <source>
        <dbReference type="SAM" id="MobiDB-lite"/>
    </source>
</evidence>
<reference evidence="14" key="1">
    <citation type="submission" date="2021-04" db="EMBL/GenBank/DDBJ databases">
        <authorList>
            <person name="Tunstrom K."/>
        </authorList>
    </citation>
    <scope>NUCLEOTIDE SEQUENCE</scope>
</reference>
<dbReference type="OrthoDB" id="5421607at2759"/>
<feature type="compositionally biased region" description="Basic residues" evidence="12">
    <location>
        <begin position="542"/>
        <end position="551"/>
    </location>
</feature>
<keyword evidence="15" id="KW-1185">Reference proteome</keyword>
<evidence type="ECO:0000256" key="8">
    <source>
        <dbReference type="ARBA" id="ARBA00022824"/>
    </source>
</evidence>
<evidence type="ECO:0000313" key="15">
    <source>
        <dbReference type="Proteomes" id="UP000691718"/>
    </source>
</evidence>
<feature type="compositionally biased region" description="Polar residues" evidence="12">
    <location>
        <begin position="591"/>
        <end position="609"/>
    </location>
</feature>
<evidence type="ECO:0000256" key="2">
    <source>
        <dbReference type="ARBA" id="ARBA00004496"/>
    </source>
</evidence>
<dbReference type="InterPro" id="IPR026270">
    <property type="entry name" value="SRP72"/>
</dbReference>
<dbReference type="InterPro" id="IPR031545">
    <property type="entry name" value="SRP72_TPR-like"/>
</dbReference>
<accession>A0A8S3WZT0</accession>
<protein>
    <recommendedName>
        <fullName evidence="4 11">Signal recognition particle subunit SRP72</fullName>
    </recommendedName>
</protein>
<sequence length="645" mass="71919">MSANKESNLVQGYIELNKFCQSGDYDRALKAAGKILQIAPTEQKAFHCKIICFIQLHNFKEALAVLSNPKNAALAGDLHFEKAYVQYRLNCPKDALQTVDNAPEMTLALKELRAQILYRLEQYQDCYNLYRDIVKNTTDEYEDERKANMSAVVANLAALNPSSDLPQFEETTYELSYNAGSTLAMRGKYNEALPVLKRAEQACSESVIEDGGTEEEAKEEAAIIRVQHAYCLQQMGREKEAANIYHNVLKEKPSDQALVAIASNNLVVINRDANVFDSRKRMKAATAEGLEHKLNSRQRAAIVYNQAILAIYSNQPDFCKQCCVKLTRELNQERRAALVEASSMVKEGKRAQAVALLLKHGGLLTLAAAQVLLAQGDRKAAVKLLEESEFKFRPGVIGVLCTLLCADNEFEKASKMFTEVYEHYKDDERFESLRGVWRAAVEVHQRAGSPANAAAALEALARAAPSDCRSRARLVKLLAASDPARARSLAAQLPPLHRQGKIDVEALESSKWMMGAKVVKKTVQSKQEQSPGTPGSELGQKVKPKRKRKTKLPPNADLSKPPDPERWLPKYERSAYRKRRGVRRDVIKGSQGMTTTAVDQYDMSKQTPSATAATAAKSPRVEHKVGDSAWQRKQQQKKKGKGRKW</sequence>
<evidence type="ECO:0000256" key="3">
    <source>
        <dbReference type="ARBA" id="ARBA00007676"/>
    </source>
</evidence>
<comment type="subcellular location">
    <subcellularLocation>
        <location evidence="2 11">Cytoplasm</location>
    </subcellularLocation>
    <subcellularLocation>
        <location evidence="1">Endoplasmic reticulum</location>
    </subcellularLocation>
</comment>
<keyword evidence="5 11" id="KW-0963">Cytoplasm</keyword>
<dbReference type="GO" id="GO:0043022">
    <property type="term" value="F:ribosome binding"/>
    <property type="evidence" value="ECO:0007669"/>
    <property type="project" value="TreeGrafter"/>
</dbReference>
<feature type="compositionally biased region" description="Basic residues" evidence="12">
    <location>
        <begin position="634"/>
        <end position="645"/>
    </location>
</feature>
<dbReference type="GO" id="GO:0006614">
    <property type="term" value="P:SRP-dependent cotranslational protein targeting to membrane"/>
    <property type="evidence" value="ECO:0007669"/>
    <property type="project" value="InterPro"/>
</dbReference>